<dbReference type="EMBL" id="CM023478">
    <property type="protein sequence ID" value="KAH7932976.1"/>
    <property type="molecule type" value="Genomic_DNA"/>
</dbReference>
<gene>
    <name evidence="1" type="ORF">HPB49_005990</name>
</gene>
<evidence type="ECO:0000313" key="2">
    <source>
        <dbReference type="Proteomes" id="UP000821865"/>
    </source>
</evidence>
<organism evidence="1 2">
    <name type="scientific">Dermacentor silvarum</name>
    <name type="common">Tick</name>
    <dbReference type="NCBI Taxonomy" id="543639"/>
    <lineage>
        <taxon>Eukaryota</taxon>
        <taxon>Metazoa</taxon>
        <taxon>Ecdysozoa</taxon>
        <taxon>Arthropoda</taxon>
        <taxon>Chelicerata</taxon>
        <taxon>Arachnida</taxon>
        <taxon>Acari</taxon>
        <taxon>Parasitiformes</taxon>
        <taxon>Ixodida</taxon>
        <taxon>Ixodoidea</taxon>
        <taxon>Ixodidae</taxon>
        <taxon>Rhipicephalinae</taxon>
        <taxon>Dermacentor</taxon>
    </lineage>
</organism>
<dbReference type="Proteomes" id="UP000821865">
    <property type="component" value="Chromosome 9"/>
</dbReference>
<accession>A0ACB8C2C3</accession>
<reference evidence="1" key="1">
    <citation type="submission" date="2020-05" db="EMBL/GenBank/DDBJ databases">
        <title>Large-scale comparative analyses of tick genomes elucidate their genetic diversity and vector capacities.</title>
        <authorList>
            <person name="Jia N."/>
            <person name="Wang J."/>
            <person name="Shi W."/>
            <person name="Du L."/>
            <person name="Sun Y."/>
            <person name="Zhan W."/>
            <person name="Jiang J."/>
            <person name="Wang Q."/>
            <person name="Zhang B."/>
            <person name="Ji P."/>
            <person name="Sakyi L.B."/>
            <person name="Cui X."/>
            <person name="Yuan T."/>
            <person name="Jiang B."/>
            <person name="Yang W."/>
            <person name="Lam T.T.-Y."/>
            <person name="Chang Q."/>
            <person name="Ding S."/>
            <person name="Wang X."/>
            <person name="Zhu J."/>
            <person name="Ruan X."/>
            <person name="Zhao L."/>
            <person name="Wei J."/>
            <person name="Que T."/>
            <person name="Du C."/>
            <person name="Cheng J."/>
            <person name="Dai P."/>
            <person name="Han X."/>
            <person name="Huang E."/>
            <person name="Gao Y."/>
            <person name="Liu J."/>
            <person name="Shao H."/>
            <person name="Ye R."/>
            <person name="Li L."/>
            <person name="Wei W."/>
            <person name="Wang X."/>
            <person name="Wang C."/>
            <person name="Yang T."/>
            <person name="Huo Q."/>
            <person name="Li W."/>
            <person name="Guo W."/>
            <person name="Chen H."/>
            <person name="Zhou L."/>
            <person name="Ni X."/>
            <person name="Tian J."/>
            <person name="Zhou Y."/>
            <person name="Sheng Y."/>
            <person name="Liu T."/>
            <person name="Pan Y."/>
            <person name="Xia L."/>
            <person name="Li J."/>
            <person name="Zhao F."/>
            <person name="Cao W."/>
        </authorList>
    </citation>
    <scope>NUCLEOTIDE SEQUENCE</scope>
    <source>
        <strain evidence="1">Dsil-2018</strain>
    </source>
</reference>
<protein>
    <submittedName>
        <fullName evidence="1">Uncharacterized protein</fullName>
    </submittedName>
</protein>
<sequence length="131" mass="14552">MASTPPSSLDSQISPPQTRSSYPGASAKRRIANRYDDMREHDLRRLVQAFLLSRFIYSLPYIFLSRTEEDKVNNLIRQAYKSTLSLPASTSMVRLLSMGVQLPYGADGGPSHGPAPPSLPHSAWSRTSLYP</sequence>
<comment type="caution">
    <text evidence="1">The sequence shown here is derived from an EMBL/GenBank/DDBJ whole genome shotgun (WGS) entry which is preliminary data.</text>
</comment>
<keyword evidence="2" id="KW-1185">Reference proteome</keyword>
<evidence type="ECO:0000313" key="1">
    <source>
        <dbReference type="EMBL" id="KAH7932976.1"/>
    </source>
</evidence>
<name>A0ACB8C2C3_DERSI</name>
<proteinExistence type="predicted"/>